<accession>A0ABU6U1X5</accession>
<keyword evidence="2" id="KW-1185">Reference proteome</keyword>
<evidence type="ECO:0000313" key="2">
    <source>
        <dbReference type="Proteomes" id="UP001341840"/>
    </source>
</evidence>
<gene>
    <name evidence="1" type="ORF">PIB30_108744</name>
</gene>
<dbReference type="Proteomes" id="UP001341840">
    <property type="component" value="Unassembled WGS sequence"/>
</dbReference>
<comment type="caution">
    <text evidence="1">The sequence shown here is derived from an EMBL/GenBank/DDBJ whole genome shotgun (WGS) entry which is preliminary data.</text>
</comment>
<evidence type="ECO:0000313" key="1">
    <source>
        <dbReference type="EMBL" id="MED6154098.1"/>
    </source>
</evidence>
<sequence length="120" mass="13964">MFANLHRRRLDWSFRVYVKRIFEHRFSGNEGFTLEMVLQDSEVVPVQEPSFPLYVFNFKSFPDLLSAEHLDESEMFDLKVVEEFRDILMAGETSTGARITQVQGQSGSRLKLLHLMALHA</sequence>
<reference evidence="1 2" key="1">
    <citation type="journal article" date="2023" name="Plants (Basel)">
        <title>Bridging the Gap: Combining Genomics and Transcriptomics Approaches to Understand Stylosanthes scabra, an Orphan Legume from the Brazilian Caatinga.</title>
        <authorList>
            <person name="Ferreira-Neto J.R.C."/>
            <person name="da Silva M.D."/>
            <person name="Binneck E."/>
            <person name="de Melo N.F."/>
            <person name="da Silva R.H."/>
            <person name="de Melo A.L.T.M."/>
            <person name="Pandolfi V."/>
            <person name="Bustamante F.O."/>
            <person name="Brasileiro-Vidal A.C."/>
            <person name="Benko-Iseppon A.M."/>
        </authorList>
    </citation>
    <scope>NUCLEOTIDE SEQUENCE [LARGE SCALE GENOMIC DNA]</scope>
    <source>
        <tissue evidence="1">Leaves</tissue>
    </source>
</reference>
<organism evidence="1 2">
    <name type="scientific">Stylosanthes scabra</name>
    <dbReference type="NCBI Taxonomy" id="79078"/>
    <lineage>
        <taxon>Eukaryota</taxon>
        <taxon>Viridiplantae</taxon>
        <taxon>Streptophyta</taxon>
        <taxon>Embryophyta</taxon>
        <taxon>Tracheophyta</taxon>
        <taxon>Spermatophyta</taxon>
        <taxon>Magnoliopsida</taxon>
        <taxon>eudicotyledons</taxon>
        <taxon>Gunneridae</taxon>
        <taxon>Pentapetalae</taxon>
        <taxon>rosids</taxon>
        <taxon>fabids</taxon>
        <taxon>Fabales</taxon>
        <taxon>Fabaceae</taxon>
        <taxon>Papilionoideae</taxon>
        <taxon>50 kb inversion clade</taxon>
        <taxon>dalbergioids sensu lato</taxon>
        <taxon>Dalbergieae</taxon>
        <taxon>Pterocarpus clade</taxon>
        <taxon>Stylosanthes</taxon>
    </lineage>
</organism>
<name>A0ABU6U1X5_9FABA</name>
<protein>
    <submittedName>
        <fullName evidence="1">Uncharacterized protein</fullName>
    </submittedName>
</protein>
<dbReference type="EMBL" id="JASCZI010095821">
    <property type="protein sequence ID" value="MED6154098.1"/>
    <property type="molecule type" value="Genomic_DNA"/>
</dbReference>
<proteinExistence type="predicted"/>